<proteinExistence type="predicted"/>
<reference evidence="2 3" key="1">
    <citation type="submission" date="2024-06" db="EMBL/GenBank/DDBJ databases">
        <title>Complete genome of Phlyctema vagabunda strain 19-DSS-EL-015.</title>
        <authorList>
            <person name="Fiorenzani C."/>
        </authorList>
    </citation>
    <scope>NUCLEOTIDE SEQUENCE [LARGE SCALE GENOMIC DNA]</scope>
    <source>
        <strain evidence="2 3">19-DSS-EL-015</strain>
    </source>
</reference>
<organism evidence="2 3">
    <name type="scientific">Phlyctema vagabunda</name>
    <dbReference type="NCBI Taxonomy" id="108571"/>
    <lineage>
        <taxon>Eukaryota</taxon>
        <taxon>Fungi</taxon>
        <taxon>Dikarya</taxon>
        <taxon>Ascomycota</taxon>
        <taxon>Pezizomycotina</taxon>
        <taxon>Leotiomycetes</taxon>
        <taxon>Helotiales</taxon>
        <taxon>Dermateaceae</taxon>
        <taxon>Phlyctema</taxon>
    </lineage>
</organism>
<evidence type="ECO:0000313" key="3">
    <source>
        <dbReference type="Proteomes" id="UP001629113"/>
    </source>
</evidence>
<keyword evidence="3" id="KW-1185">Reference proteome</keyword>
<evidence type="ECO:0000256" key="1">
    <source>
        <dbReference type="SAM" id="SignalP"/>
    </source>
</evidence>
<evidence type="ECO:0000313" key="2">
    <source>
        <dbReference type="EMBL" id="KAL3421360.1"/>
    </source>
</evidence>
<dbReference type="EMBL" id="JBFCZG010000006">
    <property type="protein sequence ID" value="KAL3421360.1"/>
    <property type="molecule type" value="Genomic_DNA"/>
</dbReference>
<gene>
    <name evidence="2" type="ORF">PVAG01_07805</name>
</gene>
<keyword evidence="1" id="KW-0732">Signal</keyword>
<accession>A0ABR4PDG4</accession>
<protein>
    <submittedName>
        <fullName evidence="2">Uncharacterized protein</fullName>
    </submittedName>
</protein>
<comment type="caution">
    <text evidence="2">The sequence shown here is derived from an EMBL/GenBank/DDBJ whole genome shotgun (WGS) entry which is preliminary data.</text>
</comment>
<name>A0ABR4PDG4_9HELO</name>
<feature type="chain" id="PRO_5046263848" evidence="1">
    <location>
        <begin position="21"/>
        <end position="204"/>
    </location>
</feature>
<sequence>MKVTLTSFIAFSGFFAAVLGSPIEAPDLEARDTDVKAMVVNLYSGIQEQTRIINETVDGINEHSTAAQNASAQGRISSASDNIVSQINDAQQATSRSLRARGGSYYTYSHEDQIIIKHYTQIIIYECAGTYQKVNYCYGEGYSKGLLYTIFDALKGLFTLLDKIIDGVLDLAVGLINGLLKTVFGLLGSILNLLFGGWGWGHHY</sequence>
<feature type="signal peptide" evidence="1">
    <location>
        <begin position="1"/>
        <end position="20"/>
    </location>
</feature>
<dbReference type="Proteomes" id="UP001629113">
    <property type="component" value="Unassembled WGS sequence"/>
</dbReference>